<dbReference type="GO" id="GO:0006281">
    <property type="term" value="P:DNA repair"/>
    <property type="evidence" value="ECO:0007669"/>
    <property type="project" value="UniProtKB-ARBA"/>
</dbReference>
<name>A0A8X6HJ57_TRICU</name>
<dbReference type="PANTHER" id="PTHR47526">
    <property type="entry name" value="ATP-DEPENDENT DNA HELICASE"/>
    <property type="match status" value="1"/>
</dbReference>
<dbReference type="CDD" id="cd22343">
    <property type="entry name" value="PDDEXK_lambda_exonuclease-like"/>
    <property type="match status" value="1"/>
</dbReference>
<dbReference type="AlphaFoldDB" id="A0A8X6HJ57"/>
<keyword evidence="3" id="KW-0378">Hydrolase</keyword>
<keyword evidence="7" id="KW-1185">Reference proteome</keyword>
<dbReference type="OrthoDB" id="6538129at2759"/>
<dbReference type="GO" id="GO:0004527">
    <property type="term" value="F:exonuclease activity"/>
    <property type="evidence" value="ECO:0007669"/>
    <property type="project" value="UniProtKB-KW"/>
</dbReference>
<dbReference type="Pfam" id="PF01771">
    <property type="entry name" value="Viral_alk_exo"/>
    <property type="match status" value="1"/>
</dbReference>
<reference evidence="6" key="1">
    <citation type="submission" date="2020-07" db="EMBL/GenBank/DDBJ databases">
        <title>Multicomponent nature underlies the extraordinary mechanical properties of spider dragline silk.</title>
        <authorList>
            <person name="Kono N."/>
            <person name="Nakamura H."/>
            <person name="Mori M."/>
            <person name="Yoshida Y."/>
            <person name="Ohtoshi R."/>
            <person name="Malay A.D."/>
            <person name="Moran D.A.P."/>
            <person name="Tomita M."/>
            <person name="Numata K."/>
            <person name="Arakawa K."/>
        </authorList>
    </citation>
    <scope>NUCLEOTIDE SEQUENCE</scope>
</reference>
<dbReference type="Gene3D" id="3.90.320.10">
    <property type="match status" value="1"/>
</dbReference>
<evidence type="ECO:0000313" key="7">
    <source>
        <dbReference type="Proteomes" id="UP000887116"/>
    </source>
</evidence>
<dbReference type="EMBL" id="BMAO01011653">
    <property type="protein sequence ID" value="GFQ75377.1"/>
    <property type="molecule type" value="Genomic_DNA"/>
</dbReference>
<evidence type="ECO:0000313" key="6">
    <source>
        <dbReference type="EMBL" id="GFQ75377.1"/>
    </source>
</evidence>
<keyword evidence="1" id="KW-0540">Nuclease</keyword>
<evidence type="ECO:0000256" key="5">
    <source>
        <dbReference type="SAM" id="MobiDB-lite"/>
    </source>
</evidence>
<protein>
    <recommendedName>
        <fullName evidence="8">YqaJ viral recombinase domain-containing protein</fullName>
    </recommendedName>
</protein>
<evidence type="ECO:0008006" key="8">
    <source>
        <dbReference type="Google" id="ProtNLM"/>
    </source>
</evidence>
<dbReference type="GO" id="GO:0004519">
    <property type="term" value="F:endonuclease activity"/>
    <property type="evidence" value="ECO:0007669"/>
    <property type="project" value="UniProtKB-KW"/>
</dbReference>
<evidence type="ECO:0000256" key="3">
    <source>
        <dbReference type="ARBA" id="ARBA00022801"/>
    </source>
</evidence>
<dbReference type="InterPro" id="IPR011335">
    <property type="entry name" value="Restrct_endonuc-II-like"/>
</dbReference>
<evidence type="ECO:0000256" key="4">
    <source>
        <dbReference type="ARBA" id="ARBA00022839"/>
    </source>
</evidence>
<dbReference type="InterPro" id="IPR034720">
    <property type="entry name" value="Viral_alk_exo"/>
</dbReference>
<evidence type="ECO:0000256" key="2">
    <source>
        <dbReference type="ARBA" id="ARBA00022759"/>
    </source>
</evidence>
<feature type="region of interest" description="Disordered" evidence="5">
    <location>
        <begin position="97"/>
        <end position="127"/>
    </location>
</feature>
<dbReference type="SUPFAM" id="SSF52980">
    <property type="entry name" value="Restriction endonuclease-like"/>
    <property type="match status" value="1"/>
</dbReference>
<dbReference type="InterPro" id="IPR011604">
    <property type="entry name" value="PDDEXK-like_dom_sf"/>
</dbReference>
<organism evidence="6 7">
    <name type="scientific">Trichonephila clavata</name>
    <name type="common">Joro spider</name>
    <name type="synonym">Nephila clavata</name>
    <dbReference type="NCBI Taxonomy" id="2740835"/>
    <lineage>
        <taxon>Eukaryota</taxon>
        <taxon>Metazoa</taxon>
        <taxon>Ecdysozoa</taxon>
        <taxon>Arthropoda</taxon>
        <taxon>Chelicerata</taxon>
        <taxon>Arachnida</taxon>
        <taxon>Araneae</taxon>
        <taxon>Araneomorphae</taxon>
        <taxon>Entelegynae</taxon>
        <taxon>Araneoidea</taxon>
        <taxon>Nephilidae</taxon>
        <taxon>Trichonephila</taxon>
    </lineage>
</organism>
<feature type="non-terminal residue" evidence="6">
    <location>
        <position position="1"/>
    </location>
</feature>
<proteinExistence type="predicted"/>
<comment type="caution">
    <text evidence="6">The sequence shown here is derived from an EMBL/GenBank/DDBJ whole genome shotgun (WGS) entry which is preliminary data.</text>
</comment>
<accession>A0A8X6HJ57</accession>
<keyword evidence="2" id="KW-0255">Endonuclease</keyword>
<keyword evidence="4" id="KW-0269">Exonuclease</keyword>
<evidence type="ECO:0000256" key="1">
    <source>
        <dbReference type="ARBA" id="ARBA00022722"/>
    </source>
</evidence>
<gene>
    <name evidence="6" type="ORF">TNCT_268531</name>
</gene>
<sequence>MSSEYYMELDATSKARYDEKLSCHGNKLPDPFDQRTTEHVFVHNKMLWPPITFGDIYILGEVCSHVAALLFAVEMANNESPAPISVACVWNKTSKKKHQPDAPYLQDLTDDEETSSASETEHQEEHHLPNLIQMIRTKFSGILKYVRPGDAHPMLLGCSLSHETIQNIELSTRDQASSATWNHQRKGRVTSSLFGKILRCKTGQKGLVDQIFGKSFSNAAIDWGKSQEAVAKQQFLSYLSDQHVNGMLLPCGLLVDKENIFLGATPDGLVMGDCCVTALLEIKCPARGKGLVVEQIPTKNFFLDDKLNLKRNHIYFDQIQ</sequence>
<dbReference type="Proteomes" id="UP000887116">
    <property type="component" value="Unassembled WGS sequence"/>
</dbReference>